<keyword evidence="2 5" id="KW-0808">Transferase</keyword>
<keyword evidence="6" id="KW-1185">Reference proteome</keyword>
<dbReference type="GO" id="GO:0032259">
    <property type="term" value="P:methylation"/>
    <property type="evidence" value="ECO:0007669"/>
    <property type="project" value="UniProtKB-KW"/>
</dbReference>
<dbReference type="OrthoDB" id="4863010at2759"/>
<reference evidence="5" key="1">
    <citation type="journal article" date="2020" name="Stud. Mycol.">
        <title>101 Dothideomycetes genomes: a test case for predicting lifestyles and emergence of pathogens.</title>
        <authorList>
            <person name="Haridas S."/>
            <person name="Albert R."/>
            <person name="Binder M."/>
            <person name="Bloem J."/>
            <person name="Labutti K."/>
            <person name="Salamov A."/>
            <person name="Andreopoulos B."/>
            <person name="Baker S."/>
            <person name="Barry K."/>
            <person name="Bills G."/>
            <person name="Bluhm B."/>
            <person name="Cannon C."/>
            <person name="Castanera R."/>
            <person name="Culley D."/>
            <person name="Daum C."/>
            <person name="Ezra D."/>
            <person name="Gonzalez J."/>
            <person name="Henrissat B."/>
            <person name="Kuo A."/>
            <person name="Liang C."/>
            <person name="Lipzen A."/>
            <person name="Lutzoni F."/>
            <person name="Magnuson J."/>
            <person name="Mondo S."/>
            <person name="Nolan M."/>
            <person name="Ohm R."/>
            <person name="Pangilinan J."/>
            <person name="Park H.-J."/>
            <person name="Ramirez L."/>
            <person name="Alfaro M."/>
            <person name="Sun H."/>
            <person name="Tritt A."/>
            <person name="Yoshinaga Y."/>
            <person name="Zwiers L.-H."/>
            <person name="Turgeon B."/>
            <person name="Goodwin S."/>
            <person name="Spatafora J."/>
            <person name="Crous P."/>
            <person name="Grigoriev I."/>
        </authorList>
    </citation>
    <scope>NUCLEOTIDE SEQUENCE</scope>
    <source>
        <strain evidence="5">CBS 121739</strain>
    </source>
</reference>
<evidence type="ECO:0000256" key="1">
    <source>
        <dbReference type="ARBA" id="ARBA00022603"/>
    </source>
</evidence>
<dbReference type="AlphaFoldDB" id="A0A6A6W9X7"/>
<evidence type="ECO:0000256" key="4">
    <source>
        <dbReference type="ARBA" id="ARBA00023453"/>
    </source>
</evidence>
<evidence type="ECO:0000313" key="6">
    <source>
        <dbReference type="Proteomes" id="UP000799437"/>
    </source>
</evidence>
<sequence>MSRLKYPKSFSPTVRDLLDNLHAASTAQEANFDADAFTLARDTSTLHTPSAIETVDASMRDKLVAIDNDKALAIYNLILARGARRIVEVGTSFGVSTIYLALAAIECGHAKPVHPVRPKVIATEKESSKAEAARRNWKAAGVDDVIDLRVGDLQETLRDGIGNVDFVLLDIWPYLAMPALELLLPQLNYGAVVVTDNVVHAAEGYSDLLGFLRGPEGPFESVTLPYHGGMEFSVYMPNTTER</sequence>
<comment type="similarity">
    <text evidence="4">Belongs to the class I-like SAM-binding methyltransferase superfamily. Cation-dependent O-methyltransferase family.</text>
</comment>
<dbReference type="InterPro" id="IPR002935">
    <property type="entry name" value="SAM_O-MeTrfase"/>
</dbReference>
<accession>A0A6A6W9X7</accession>
<dbReference type="InterPro" id="IPR029063">
    <property type="entry name" value="SAM-dependent_MTases_sf"/>
</dbReference>
<dbReference type="SUPFAM" id="SSF53335">
    <property type="entry name" value="S-adenosyl-L-methionine-dependent methyltransferases"/>
    <property type="match status" value="1"/>
</dbReference>
<evidence type="ECO:0000313" key="5">
    <source>
        <dbReference type="EMBL" id="KAF2759668.1"/>
    </source>
</evidence>
<proteinExistence type="inferred from homology"/>
<evidence type="ECO:0000256" key="3">
    <source>
        <dbReference type="ARBA" id="ARBA00022691"/>
    </source>
</evidence>
<organism evidence="5 6">
    <name type="scientific">Pseudovirgaria hyperparasitica</name>
    <dbReference type="NCBI Taxonomy" id="470096"/>
    <lineage>
        <taxon>Eukaryota</taxon>
        <taxon>Fungi</taxon>
        <taxon>Dikarya</taxon>
        <taxon>Ascomycota</taxon>
        <taxon>Pezizomycotina</taxon>
        <taxon>Dothideomycetes</taxon>
        <taxon>Dothideomycetes incertae sedis</taxon>
        <taxon>Acrospermales</taxon>
        <taxon>Acrospermaceae</taxon>
        <taxon>Pseudovirgaria</taxon>
    </lineage>
</organism>
<dbReference type="PANTHER" id="PTHR43167">
    <property type="entry name" value="PUTATIVE (AFU_ORTHOLOGUE AFUA_6G01830)-RELATED"/>
    <property type="match status" value="1"/>
</dbReference>
<dbReference type="RefSeq" id="XP_033602119.1">
    <property type="nucleotide sequence ID" value="XM_033749347.1"/>
</dbReference>
<protein>
    <submittedName>
        <fullName evidence="5">S-adenosyl-L-methionine-dependent methyltransferase</fullName>
    </submittedName>
</protein>
<dbReference type="Proteomes" id="UP000799437">
    <property type="component" value="Unassembled WGS sequence"/>
</dbReference>
<gene>
    <name evidence="5" type="ORF">EJ05DRAFT_536933</name>
</gene>
<keyword evidence="3" id="KW-0949">S-adenosyl-L-methionine</keyword>
<dbReference type="PANTHER" id="PTHR43167:SF1">
    <property type="entry name" value="PUTATIVE (AFU_ORTHOLOGUE AFUA_6G01830)-RELATED"/>
    <property type="match status" value="1"/>
</dbReference>
<dbReference type="Gene3D" id="3.40.50.150">
    <property type="entry name" value="Vaccinia Virus protein VP39"/>
    <property type="match status" value="1"/>
</dbReference>
<name>A0A6A6W9X7_9PEZI</name>
<dbReference type="GO" id="GO:0008171">
    <property type="term" value="F:O-methyltransferase activity"/>
    <property type="evidence" value="ECO:0007669"/>
    <property type="project" value="InterPro"/>
</dbReference>
<dbReference type="EMBL" id="ML996569">
    <property type="protein sequence ID" value="KAF2759668.1"/>
    <property type="molecule type" value="Genomic_DNA"/>
</dbReference>
<dbReference type="CDD" id="cd02440">
    <property type="entry name" value="AdoMet_MTases"/>
    <property type="match status" value="1"/>
</dbReference>
<dbReference type="Pfam" id="PF13578">
    <property type="entry name" value="Methyltransf_24"/>
    <property type="match status" value="1"/>
</dbReference>
<dbReference type="GeneID" id="54490401"/>
<dbReference type="PROSITE" id="PS51682">
    <property type="entry name" value="SAM_OMT_I"/>
    <property type="match status" value="1"/>
</dbReference>
<evidence type="ECO:0000256" key="2">
    <source>
        <dbReference type="ARBA" id="ARBA00022679"/>
    </source>
</evidence>
<keyword evidence="1 5" id="KW-0489">Methyltransferase</keyword>